<dbReference type="PIRSF" id="PIRSF002741">
    <property type="entry name" value="MppA"/>
    <property type="match status" value="1"/>
</dbReference>
<dbReference type="Proteomes" id="UP000002029">
    <property type="component" value="Chromosome"/>
</dbReference>
<dbReference type="InterPro" id="IPR039424">
    <property type="entry name" value="SBP_5"/>
</dbReference>
<dbReference type="PROSITE" id="PS51318">
    <property type="entry name" value="TAT"/>
    <property type="match status" value="1"/>
</dbReference>
<sequence length="559" mass="58785">MSWLSHESGSPVPDLPDAALTRRSLLRSIAIVGGLAAFPALVTACGSDGPAATSGGAGGAAKSLDVLKVALPSSISSLDASKEAGIMNYVVALLCQEALVGVGQDGSLQPALAESWSRKDPKTYVYKIRSGVTFADGTPLTADDIVASLDLHAKKGSTSAFAYAYANVDKIEAGGPAEVTITLKQPDASFAWTPSPGTLLVTSRKFIEATGQDIGTPTGKILGTGPYRVTEFAPDSHVTLERNDAWWGGKAPYRQIRLDFIPEESTRLLAMRGGSVDVALNVPAEQIDQWKAVSGVELKTASDRSLVTLAFNTAKKPWNDIHVRKAVAHAVDRDGIVRSVLRGHGQVATTVTDPAQWGGVLGEAEVKSLYESIPQYGFDLAKARAELALSSVPGGFSDVLTYPGSGPQLGRAALTLAQNLKTIGITLEVKEVPLEQWIAELGKHASGIYLGWYFATTGDPSEYIQQLLNGAFVGENGSNIAEYADDEVTGLLDQAKKGTDEAARGKLLGEALVKAAADVPYQPLWWGEAATAFGPGVGAADFGPYFFVGPWAAQLSTRS</sequence>
<dbReference type="GO" id="GO:0042597">
    <property type="term" value="C:periplasmic space"/>
    <property type="evidence" value="ECO:0007669"/>
    <property type="project" value="UniProtKB-ARBA"/>
</dbReference>
<feature type="domain" description="Solute-binding protein family 5" evidence="5">
    <location>
        <begin position="108"/>
        <end position="470"/>
    </location>
</feature>
<protein>
    <submittedName>
        <fullName evidence="6">ABC transporter, periplasmic solute-binding protein</fullName>
    </submittedName>
</protein>
<comment type="similarity">
    <text evidence="2">Belongs to the bacterial solute-binding protein 5 family.</text>
</comment>
<dbReference type="SUPFAM" id="SSF53850">
    <property type="entry name" value="Periplasmic binding protein-like II"/>
    <property type="match status" value="1"/>
</dbReference>
<dbReference type="EMBL" id="CP001814">
    <property type="protein sequence ID" value="ACZ83769.1"/>
    <property type="molecule type" value="Genomic_DNA"/>
</dbReference>
<dbReference type="Gene3D" id="3.90.76.10">
    <property type="entry name" value="Dipeptide-binding Protein, Domain 1"/>
    <property type="match status" value="1"/>
</dbReference>
<dbReference type="STRING" id="479432.Sros_0750"/>
<keyword evidence="4" id="KW-0732">Signal</keyword>
<dbReference type="GO" id="GO:0015833">
    <property type="term" value="P:peptide transport"/>
    <property type="evidence" value="ECO:0007669"/>
    <property type="project" value="TreeGrafter"/>
</dbReference>
<dbReference type="PANTHER" id="PTHR30290">
    <property type="entry name" value="PERIPLASMIC BINDING COMPONENT OF ABC TRANSPORTER"/>
    <property type="match status" value="1"/>
</dbReference>
<evidence type="ECO:0000256" key="1">
    <source>
        <dbReference type="ARBA" id="ARBA00004196"/>
    </source>
</evidence>
<dbReference type="Pfam" id="PF00496">
    <property type="entry name" value="SBP_bac_5"/>
    <property type="match status" value="1"/>
</dbReference>
<dbReference type="GO" id="GO:0030313">
    <property type="term" value="C:cell envelope"/>
    <property type="evidence" value="ECO:0007669"/>
    <property type="project" value="UniProtKB-SubCell"/>
</dbReference>
<organism evidence="6 7">
    <name type="scientific">Streptosporangium roseum (strain ATCC 12428 / DSM 43021 / JCM 3005 / KCTC 9067 / NCIMB 10171 / NRRL 2505 / NI 9100)</name>
    <dbReference type="NCBI Taxonomy" id="479432"/>
    <lineage>
        <taxon>Bacteria</taxon>
        <taxon>Bacillati</taxon>
        <taxon>Actinomycetota</taxon>
        <taxon>Actinomycetes</taxon>
        <taxon>Streptosporangiales</taxon>
        <taxon>Streptosporangiaceae</taxon>
        <taxon>Streptosporangium</taxon>
    </lineage>
</organism>
<reference evidence="6 7" key="1">
    <citation type="journal article" date="2010" name="Stand. Genomic Sci.">
        <title>Complete genome sequence of Streptosporangium roseum type strain (NI 9100).</title>
        <authorList>
            <person name="Nolan M."/>
            <person name="Sikorski J."/>
            <person name="Jando M."/>
            <person name="Lucas S."/>
            <person name="Lapidus A."/>
            <person name="Glavina Del Rio T."/>
            <person name="Chen F."/>
            <person name="Tice H."/>
            <person name="Pitluck S."/>
            <person name="Cheng J.F."/>
            <person name="Chertkov O."/>
            <person name="Sims D."/>
            <person name="Meincke L."/>
            <person name="Brettin T."/>
            <person name="Han C."/>
            <person name="Detter J.C."/>
            <person name="Bruce D."/>
            <person name="Goodwin L."/>
            <person name="Land M."/>
            <person name="Hauser L."/>
            <person name="Chang Y.J."/>
            <person name="Jeffries C.D."/>
            <person name="Ivanova N."/>
            <person name="Mavromatis K."/>
            <person name="Mikhailova N."/>
            <person name="Chen A."/>
            <person name="Palaniappan K."/>
            <person name="Chain P."/>
            <person name="Rohde M."/>
            <person name="Goker M."/>
            <person name="Bristow J."/>
            <person name="Eisen J.A."/>
            <person name="Markowitz V."/>
            <person name="Hugenholtz P."/>
            <person name="Kyrpides N.C."/>
            <person name="Klenk H.P."/>
        </authorList>
    </citation>
    <scope>NUCLEOTIDE SEQUENCE [LARGE SCALE GENOMIC DNA]</scope>
    <source>
        <strain evidence="7">ATCC 12428 / DSM 43021 / JCM 3005 / NI 9100</strain>
    </source>
</reference>
<keyword evidence="3" id="KW-0813">Transport</keyword>
<evidence type="ECO:0000313" key="7">
    <source>
        <dbReference type="Proteomes" id="UP000002029"/>
    </source>
</evidence>
<evidence type="ECO:0000256" key="3">
    <source>
        <dbReference type="ARBA" id="ARBA00022448"/>
    </source>
</evidence>
<evidence type="ECO:0000256" key="4">
    <source>
        <dbReference type="ARBA" id="ARBA00022729"/>
    </source>
</evidence>
<comment type="subcellular location">
    <subcellularLocation>
        <location evidence="1">Cell envelope</location>
    </subcellularLocation>
</comment>
<gene>
    <name evidence="6" type="ordered locus">Sros_0750</name>
</gene>
<accession>D2B656</accession>
<dbReference type="Gene3D" id="3.40.190.10">
    <property type="entry name" value="Periplasmic binding protein-like II"/>
    <property type="match status" value="1"/>
</dbReference>
<dbReference type="GO" id="GO:1904680">
    <property type="term" value="F:peptide transmembrane transporter activity"/>
    <property type="evidence" value="ECO:0007669"/>
    <property type="project" value="TreeGrafter"/>
</dbReference>
<evidence type="ECO:0000313" key="6">
    <source>
        <dbReference type="EMBL" id="ACZ83769.1"/>
    </source>
</evidence>
<dbReference type="Gene3D" id="3.10.105.10">
    <property type="entry name" value="Dipeptide-binding Protein, Domain 3"/>
    <property type="match status" value="1"/>
</dbReference>
<evidence type="ECO:0000256" key="2">
    <source>
        <dbReference type="ARBA" id="ARBA00005695"/>
    </source>
</evidence>
<name>D2B656_STRRD</name>
<dbReference type="HOGENOM" id="CLU_017028_7_4_11"/>
<proteinExistence type="inferred from homology"/>
<dbReference type="eggNOG" id="COG0747">
    <property type="taxonomic scope" value="Bacteria"/>
</dbReference>
<dbReference type="CDD" id="cd00995">
    <property type="entry name" value="PBP2_NikA_DppA_OppA_like"/>
    <property type="match status" value="1"/>
</dbReference>
<dbReference type="InterPro" id="IPR000914">
    <property type="entry name" value="SBP_5_dom"/>
</dbReference>
<keyword evidence="7" id="KW-1185">Reference proteome</keyword>
<dbReference type="InterPro" id="IPR030678">
    <property type="entry name" value="Peptide/Ni-bd"/>
</dbReference>
<dbReference type="PANTHER" id="PTHR30290:SF10">
    <property type="entry name" value="PERIPLASMIC OLIGOPEPTIDE-BINDING PROTEIN-RELATED"/>
    <property type="match status" value="1"/>
</dbReference>
<dbReference type="KEGG" id="sro:Sros_0750"/>
<dbReference type="InterPro" id="IPR006311">
    <property type="entry name" value="TAT_signal"/>
</dbReference>
<evidence type="ECO:0000259" key="5">
    <source>
        <dbReference type="Pfam" id="PF00496"/>
    </source>
</evidence>
<dbReference type="GO" id="GO:0043190">
    <property type="term" value="C:ATP-binding cassette (ABC) transporter complex"/>
    <property type="evidence" value="ECO:0007669"/>
    <property type="project" value="InterPro"/>
</dbReference>
<dbReference type="AlphaFoldDB" id="D2B656"/>